<keyword evidence="5 8" id="KW-0175">Coiled coil</keyword>
<dbReference type="InterPro" id="IPR027120">
    <property type="entry name" value="Smc2_ABC"/>
</dbReference>
<evidence type="ECO:0000256" key="4">
    <source>
        <dbReference type="ARBA" id="ARBA00022840"/>
    </source>
</evidence>
<dbReference type="GO" id="GO:0016887">
    <property type="term" value="F:ATP hydrolysis activity"/>
    <property type="evidence" value="ECO:0007669"/>
    <property type="project" value="InterPro"/>
</dbReference>
<dbReference type="OrthoDB" id="10255539at2759"/>
<dbReference type="InterPro" id="IPR010935">
    <property type="entry name" value="SMC_hinge"/>
</dbReference>
<feature type="compositionally biased region" description="Basic and acidic residues" evidence="9">
    <location>
        <begin position="796"/>
        <end position="820"/>
    </location>
</feature>
<keyword evidence="3" id="KW-0547">Nucleotide-binding</keyword>
<name>A0A7R9KRY5_9ACAR</name>
<dbReference type="PANTHER" id="PTHR43977">
    <property type="entry name" value="STRUCTURAL MAINTENANCE OF CHROMOSOMES PROTEIN 3"/>
    <property type="match status" value="1"/>
</dbReference>
<evidence type="ECO:0000256" key="7">
    <source>
        <dbReference type="ARBA" id="ARBA00023306"/>
    </source>
</evidence>
<feature type="coiled-coil region" evidence="8">
    <location>
        <begin position="696"/>
        <end position="730"/>
    </location>
</feature>
<organism evidence="11">
    <name type="scientific">Medioppia subpectinata</name>
    <dbReference type="NCBI Taxonomy" id="1979941"/>
    <lineage>
        <taxon>Eukaryota</taxon>
        <taxon>Metazoa</taxon>
        <taxon>Ecdysozoa</taxon>
        <taxon>Arthropoda</taxon>
        <taxon>Chelicerata</taxon>
        <taxon>Arachnida</taxon>
        <taxon>Acari</taxon>
        <taxon>Acariformes</taxon>
        <taxon>Sarcoptiformes</taxon>
        <taxon>Oribatida</taxon>
        <taxon>Brachypylina</taxon>
        <taxon>Oppioidea</taxon>
        <taxon>Oppiidae</taxon>
        <taxon>Medioppia</taxon>
    </lineage>
</organism>
<accession>A0A7R9KRY5</accession>
<dbReference type="Gene3D" id="1.20.1060.20">
    <property type="match status" value="1"/>
</dbReference>
<keyword evidence="7" id="KW-0131">Cell cycle</keyword>
<dbReference type="Pfam" id="PF02463">
    <property type="entry name" value="SMC_N"/>
    <property type="match status" value="1"/>
</dbReference>
<evidence type="ECO:0000256" key="2">
    <source>
        <dbReference type="ARBA" id="ARBA00005231"/>
    </source>
</evidence>
<evidence type="ECO:0000256" key="8">
    <source>
        <dbReference type="SAM" id="Coils"/>
    </source>
</evidence>
<evidence type="ECO:0000256" key="9">
    <source>
        <dbReference type="SAM" id="MobiDB-lite"/>
    </source>
</evidence>
<evidence type="ECO:0000313" key="11">
    <source>
        <dbReference type="EMBL" id="CAD7628308.1"/>
    </source>
</evidence>
<dbReference type="CDD" id="cd03273">
    <property type="entry name" value="ABC_SMC2_euk"/>
    <property type="match status" value="1"/>
</dbReference>
<dbReference type="EMBL" id="OC860148">
    <property type="protein sequence ID" value="CAD7628308.1"/>
    <property type="molecule type" value="Genomic_DNA"/>
</dbReference>
<feature type="coiled-coil region" evidence="8">
    <location>
        <begin position="269"/>
        <end position="303"/>
    </location>
</feature>
<comment type="similarity">
    <text evidence="2">Belongs to the SMC family. SMC2 subfamily.</text>
</comment>
<dbReference type="GO" id="GO:0030261">
    <property type="term" value="P:chromosome condensation"/>
    <property type="evidence" value="ECO:0007669"/>
    <property type="project" value="UniProtKB-KW"/>
</dbReference>
<evidence type="ECO:0000256" key="1">
    <source>
        <dbReference type="ARBA" id="ARBA00004123"/>
    </source>
</evidence>
<proteinExistence type="inferred from homology"/>
<feature type="domain" description="SMC hinge" evidence="10">
    <location>
        <begin position="537"/>
        <end position="657"/>
    </location>
</feature>
<dbReference type="GO" id="GO:0005524">
    <property type="term" value="F:ATP binding"/>
    <property type="evidence" value="ECO:0007669"/>
    <property type="project" value="UniProtKB-KW"/>
</dbReference>
<sequence>MPNELIDWLCESVVFAMHIKCIILNGFKSYGTETKIDGFDHLFNAITGLNGSGKSNILDAICFVLGLSRMDLARCNNLRELIYKNGQTGVTKASVSIKFDNKDKKQCPAGYENFDEIVITREVNMNSRSKYWINGFTSNNQSVTDLFHSVSLNIHNPHFLIMQGRITKVLNMKPNEILSMVEEATGVSMYELKKKSTQNMIEKKDSALRVIDALINETIVPKLDQLKKEQSGLMEFQKISAELESLTKVFIAFQFLKEEENCLKASHNIEAKNDEIKGNQQLIAEAETKAKDIETNIKTLEKKKDEEFGGKLSQLEDKLKSEQLSEAKHTGELNIASDELKEKEKKEIQFCKNLEGDRKITGSKQKQLDSFSEKLDRLRGDNELKEETLKKAEKDFEDISAGKSRAQEGEASATLADQLMTAQKEIATAETDIKKAEMKIKHSKSELNKKDAEVKKVKNTYEKDMKEINAMNSEVEKLRRDLEGLGFDEQRHTDLRANLGQTKRQIDKLSDEISSAESQMSRVRFDYKDPHHNFDRSAVIGVVCNLFRVRDTKYAYALEKAVGGRLYNVVMRDSQSAKAILDRGQLRERRTLIPLDRIQGYDADPRALKRARNIVGHENVDYAINYVDYDPSLSVAMKHVFGDTMIVPDMEIAKRIVYEVHKTAVTLDGEVIEPSGVLSGGSTSQGTQLLAKVAEILDKRRMFEELKHSMTEMEREFQNLNKDSKNYMTTKQSFELKEREAELVRQRLQQGNSAHSLMEEIEALRQTIETEEKALKDCAEIKKNSTKRVNELNDKLKNSKSIREREHKEAEQNLKNDRSTQKQRKLNYLYKNITRRQVDKQMLDIPSVEEITQQFPEVTESPKKDILMNAFIKRIDGIDIFGLFIANIVQKRCLREKTNRDNDNNDDNLSLNMKQVKQLSDEHNSEVNPIGKQMTDGLFKQLANAIKFMVKMFNKCSLKIGDIDTEEELIQLFVVTLESIQLILNQIDWKQLNREDIHAIIKLISQSMDLPNDLIHYKETICQILKTLDFQINICVPKASDFEVNDALDAVSEE</sequence>
<dbReference type="GO" id="GO:0005694">
    <property type="term" value="C:chromosome"/>
    <property type="evidence" value="ECO:0007669"/>
    <property type="project" value="InterPro"/>
</dbReference>
<dbReference type="Gene3D" id="3.40.50.300">
    <property type="entry name" value="P-loop containing nucleotide triphosphate hydrolases"/>
    <property type="match status" value="1"/>
</dbReference>
<keyword evidence="4" id="KW-0067">ATP-binding</keyword>
<dbReference type="GO" id="GO:0005634">
    <property type="term" value="C:nucleus"/>
    <property type="evidence" value="ECO:0007669"/>
    <property type="project" value="UniProtKB-SubCell"/>
</dbReference>
<dbReference type="SUPFAM" id="SSF75553">
    <property type="entry name" value="Smc hinge domain"/>
    <property type="match status" value="1"/>
</dbReference>
<dbReference type="Pfam" id="PF06470">
    <property type="entry name" value="SMC_hinge"/>
    <property type="match status" value="1"/>
</dbReference>
<protein>
    <recommendedName>
        <fullName evidence="10">SMC hinge domain-containing protein</fullName>
    </recommendedName>
</protein>
<dbReference type="InterPro" id="IPR036277">
    <property type="entry name" value="SMC_hinge_sf"/>
</dbReference>
<keyword evidence="6" id="KW-0226">DNA condensation</keyword>
<keyword evidence="12" id="KW-1185">Reference proteome</keyword>
<dbReference type="InterPro" id="IPR027417">
    <property type="entry name" value="P-loop_NTPase"/>
</dbReference>
<dbReference type="InterPro" id="IPR003395">
    <property type="entry name" value="RecF/RecN/SMC_N"/>
</dbReference>
<dbReference type="Proteomes" id="UP000759131">
    <property type="component" value="Unassembled WGS sequence"/>
</dbReference>
<evidence type="ECO:0000313" key="12">
    <source>
        <dbReference type="Proteomes" id="UP000759131"/>
    </source>
</evidence>
<dbReference type="EMBL" id="CAJPIZ010005573">
    <property type="protein sequence ID" value="CAG2108738.1"/>
    <property type="molecule type" value="Genomic_DNA"/>
</dbReference>
<feature type="coiled-coil region" evidence="8">
    <location>
        <begin position="368"/>
        <end position="395"/>
    </location>
</feature>
<feature type="coiled-coil region" evidence="8">
    <location>
        <begin position="419"/>
        <end position="526"/>
    </location>
</feature>
<comment type="subcellular location">
    <subcellularLocation>
        <location evidence="1">Nucleus</location>
    </subcellularLocation>
</comment>
<dbReference type="AlphaFoldDB" id="A0A7R9KRY5"/>
<gene>
    <name evidence="11" type="ORF">OSB1V03_LOCUS8730</name>
</gene>
<evidence type="ECO:0000256" key="5">
    <source>
        <dbReference type="ARBA" id="ARBA00023054"/>
    </source>
</evidence>
<feature type="region of interest" description="Disordered" evidence="9">
    <location>
        <begin position="796"/>
        <end position="821"/>
    </location>
</feature>
<dbReference type="SMART" id="SM00968">
    <property type="entry name" value="SMC_hinge"/>
    <property type="match status" value="1"/>
</dbReference>
<evidence type="ECO:0000256" key="6">
    <source>
        <dbReference type="ARBA" id="ARBA00023067"/>
    </source>
</evidence>
<evidence type="ECO:0000256" key="3">
    <source>
        <dbReference type="ARBA" id="ARBA00022741"/>
    </source>
</evidence>
<reference evidence="11" key="1">
    <citation type="submission" date="2020-11" db="EMBL/GenBank/DDBJ databases">
        <authorList>
            <person name="Tran Van P."/>
        </authorList>
    </citation>
    <scope>NUCLEOTIDE SEQUENCE</scope>
</reference>
<dbReference type="SUPFAM" id="SSF52540">
    <property type="entry name" value="P-loop containing nucleoside triphosphate hydrolases"/>
    <property type="match status" value="1"/>
</dbReference>
<dbReference type="Gene3D" id="3.30.70.1620">
    <property type="match status" value="1"/>
</dbReference>
<evidence type="ECO:0000259" key="10">
    <source>
        <dbReference type="SMART" id="SM00968"/>
    </source>
</evidence>